<feature type="coiled-coil region" evidence="11">
    <location>
        <begin position="18"/>
        <end position="124"/>
    </location>
</feature>
<dbReference type="AlphaFoldDB" id="A0A9W6MSB9"/>
<dbReference type="GO" id="GO:0006935">
    <property type="term" value="P:chemotaxis"/>
    <property type="evidence" value="ECO:0007669"/>
    <property type="project" value="UniProtKB-KW"/>
</dbReference>
<dbReference type="GO" id="GO:0071973">
    <property type="term" value="P:bacterial-type flagellum-dependent cell motility"/>
    <property type="evidence" value="ECO:0007669"/>
    <property type="project" value="InterPro"/>
</dbReference>
<dbReference type="NCBIfam" id="TIGR02473">
    <property type="entry name" value="flagell_FliJ"/>
    <property type="match status" value="1"/>
</dbReference>
<organism evidence="12 13">
    <name type="scientific">Methylopila capsulata</name>
    <dbReference type="NCBI Taxonomy" id="61654"/>
    <lineage>
        <taxon>Bacteria</taxon>
        <taxon>Pseudomonadati</taxon>
        <taxon>Pseudomonadota</taxon>
        <taxon>Alphaproteobacteria</taxon>
        <taxon>Hyphomicrobiales</taxon>
        <taxon>Methylopilaceae</taxon>
        <taxon>Methylopila</taxon>
    </lineage>
</organism>
<sequence length="141" mass="16043">MADMKSRDTLLKLKRFQVDDKRRQVAQIETMIAEFERMAVDLDREILAEQEKAGIHDVAHYAYPTYAKAAKVRRDNLARSADELRGQLADAQAALAEAFEELKKIEILEERDGARERLAEAARDQAEMDRIGLGRSELRAG</sequence>
<reference evidence="12" key="1">
    <citation type="journal article" date="2014" name="Int. J. Syst. Evol. Microbiol.">
        <title>Complete genome sequence of Corynebacterium casei LMG S-19264T (=DSM 44701T), isolated from a smear-ripened cheese.</title>
        <authorList>
            <consortium name="US DOE Joint Genome Institute (JGI-PGF)"/>
            <person name="Walter F."/>
            <person name="Albersmeier A."/>
            <person name="Kalinowski J."/>
            <person name="Ruckert C."/>
        </authorList>
    </citation>
    <scope>NUCLEOTIDE SEQUENCE</scope>
    <source>
        <strain evidence="12">VKM B-1606</strain>
    </source>
</reference>
<dbReference type="Pfam" id="PF02050">
    <property type="entry name" value="FliJ"/>
    <property type="match status" value="1"/>
</dbReference>
<comment type="similarity">
    <text evidence="2">Belongs to the FliJ family.</text>
</comment>
<comment type="caution">
    <text evidence="12">The sequence shown here is derived from an EMBL/GenBank/DDBJ whole genome shotgun (WGS) entry which is preliminary data.</text>
</comment>
<keyword evidence="4" id="KW-0813">Transport</keyword>
<dbReference type="Proteomes" id="UP001143400">
    <property type="component" value="Unassembled WGS sequence"/>
</dbReference>
<dbReference type="GO" id="GO:0015031">
    <property type="term" value="P:protein transport"/>
    <property type="evidence" value="ECO:0007669"/>
    <property type="project" value="UniProtKB-KW"/>
</dbReference>
<evidence type="ECO:0000256" key="4">
    <source>
        <dbReference type="ARBA" id="ARBA00022448"/>
    </source>
</evidence>
<keyword evidence="7" id="KW-1005">Bacterial flagellum biogenesis</keyword>
<dbReference type="EMBL" id="BSFF01000002">
    <property type="protein sequence ID" value="GLK56084.1"/>
    <property type="molecule type" value="Genomic_DNA"/>
</dbReference>
<accession>A0A9W6MSB9</accession>
<dbReference type="GO" id="GO:0009288">
    <property type="term" value="C:bacterial-type flagellum"/>
    <property type="evidence" value="ECO:0007669"/>
    <property type="project" value="InterPro"/>
</dbReference>
<dbReference type="GO" id="GO:0005886">
    <property type="term" value="C:plasma membrane"/>
    <property type="evidence" value="ECO:0007669"/>
    <property type="project" value="UniProtKB-SubCell"/>
</dbReference>
<keyword evidence="11" id="KW-0175">Coiled coil</keyword>
<keyword evidence="12" id="KW-0282">Flagellum</keyword>
<dbReference type="InterPro" id="IPR053716">
    <property type="entry name" value="Flag_assembly_chemotaxis_eff"/>
</dbReference>
<keyword evidence="12" id="KW-0966">Cell projection</keyword>
<keyword evidence="6" id="KW-0145">Chemotaxis</keyword>
<evidence type="ECO:0000256" key="10">
    <source>
        <dbReference type="ARBA" id="ARBA00023225"/>
    </source>
</evidence>
<name>A0A9W6MSB9_9HYPH</name>
<gene>
    <name evidence="12" type="ORF">GCM10008170_21030</name>
</gene>
<evidence type="ECO:0000256" key="6">
    <source>
        <dbReference type="ARBA" id="ARBA00022500"/>
    </source>
</evidence>
<evidence type="ECO:0000256" key="1">
    <source>
        <dbReference type="ARBA" id="ARBA00004413"/>
    </source>
</evidence>
<evidence type="ECO:0000256" key="9">
    <source>
        <dbReference type="ARBA" id="ARBA00023136"/>
    </source>
</evidence>
<keyword evidence="10" id="KW-1006">Bacterial flagellum protein export</keyword>
<evidence type="ECO:0000256" key="3">
    <source>
        <dbReference type="ARBA" id="ARBA00020392"/>
    </source>
</evidence>
<proteinExistence type="inferred from homology"/>
<evidence type="ECO:0000256" key="2">
    <source>
        <dbReference type="ARBA" id="ARBA00010004"/>
    </source>
</evidence>
<comment type="subcellular location">
    <subcellularLocation>
        <location evidence="1">Cell membrane</location>
        <topology evidence="1">Peripheral membrane protein</topology>
        <orientation evidence="1">Cytoplasmic side</orientation>
    </subcellularLocation>
</comment>
<evidence type="ECO:0000313" key="12">
    <source>
        <dbReference type="EMBL" id="GLK56084.1"/>
    </source>
</evidence>
<keyword evidence="12" id="KW-0969">Cilium</keyword>
<keyword evidence="5" id="KW-1003">Cell membrane</keyword>
<protein>
    <recommendedName>
        <fullName evidence="3">Flagellar FliJ protein</fullName>
    </recommendedName>
</protein>
<dbReference type="Gene3D" id="1.10.287.1700">
    <property type="match status" value="1"/>
</dbReference>
<keyword evidence="8" id="KW-0653">Protein transport</keyword>
<reference evidence="12" key="2">
    <citation type="submission" date="2023-01" db="EMBL/GenBank/DDBJ databases">
        <authorList>
            <person name="Sun Q."/>
            <person name="Evtushenko L."/>
        </authorList>
    </citation>
    <scope>NUCLEOTIDE SEQUENCE</scope>
    <source>
        <strain evidence="12">VKM B-1606</strain>
    </source>
</reference>
<evidence type="ECO:0000256" key="7">
    <source>
        <dbReference type="ARBA" id="ARBA00022795"/>
    </source>
</evidence>
<evidence type="ECO:0000256" key="11">
    <source>
        <dbReference type="SAM" id="Coils"/>
    </source>
</evidence>
<evidence type="ECO:0000256" key="8">
    <source>
        <dbReference type="ARBA" id="ARBA00022927"/>
    </source>
</evidence>
<dbReference type="GO" id="GO:0044781">
    <property type="term" value="P:bacterial-type flagellum organization"/>
    <property type="evidence" value="ECO:0007669"/>
    <property type="project" value="UniProtKB-KW"/>
</dbReference>
<dbReference type="InterPro" id="IPR012823">
    <property type="entry name" value="Flagell_FliJ"/>
</dbReference>
<keyword evidence="9" id="KW-0472">Membrane</keyword>
<evidence type="ECO:0000313" key="13">
    <source>
        <dbReference type="Proteomes" id="UP001143400"/>
    </source>
</evidence>
<evidence type="ECO:0000256" key="5">
    <source>
        <dbReference type="ARBA" id="ARBA00022475"/>
    </source>
</evidence>